<dbReference type="GO" id="GO:0016757">
    <property type="term" value="F:glycosyltransferase activity"/>
    <property type="evidence" value="ECO:0007669"/>
    <property type="project" value="UniProtKB-KW"/>
</dbReference>
<dbReference type="Proteomes" id="UP001055105">
    <property type="component" value="Unassembled WGS sequence"/>
</dbReference>
<feature type="transmembrane region" description="Helical" evidence="4">
    <location>
        <begin position="6"/>
        <end position="29"/>
    </location>
</feature>
<dbReference type="Pfam" id="PF13641">
    <property type="entry name" value="Glyco_tranf_2_3"/>
    <property type="match status" value="1"/>
</dbReference>
<feature type="transmembrane region" description="Helical" evidence="4">
    <location>
        <begin position="325"/>
        <end position="342"/>
    </location>
</feature>
<reference evidence="5" key="1">
    <citation type="submission" date="2022-01" db="EMBL/GenBank/DDBJ databases">
        <title>Novel bile acid biosynthetic pathways are enriched in the microbiome of centenarians.</title>
        <authorList>
            <person name="Sato Y."/>
            <person name="Atarashi K."/>
            <person name="Plichta R.D."/>
            <person name="Arai Y."/>
            <person name="Sasajima S."/>
            <person name="Kearney M.S."/>
            <person name="Suda W."/>
            <person name="Takeshita K."/>
            <person name="Sasaki T."/>
            <person name="Okamoto S."/>
            <person name="Skelly N.A."/>
            <person name="Okamura Y."/>
            <person name="Vlamakis H."/>
            <person name="Li Y."/>
            <person name="Tanoue T."/>
            <person name="Takei H."/>
            <person name="Nittono H."/>
            <person name="Narushima S."/>
            <person name="Irie J."/>
            <person name="Itoh H."/>
            <person name="Moriya K."/>
            <person name="Sugiura Y."/>
            <person name="Suematsu M."/>
            <person name="Moritoki N."/>
            <person name="Shibata S."/>
            <person name="Littman R.D."/>
            <person name="Fischbach A.M."/>
            <person name="Uwamino Y."/>
            <person name="Inoue T."/>
            <person name="Honda A."/>
            <person name="Hattori M."/>
            <person name="Murai T."/>
            <person name="Xavier J.R."/>
            <person name="Hirose N."/>
            <person name="Honda K."/>
        </authorList>
    </citation>
    <scope>NUCLEOTIDE SEQUENCE</scope>
    <source>
        <strain evidence="5">CE91-St16</strain>
    </source>
</reference>
<protein>
    <submittedName>
        <fullName evidence="5">Glycosyl transferase</fullName>
    </submittedName>
</protein>
<dbReference type="EMBL" id="BQOL01000003">
    <property type="protein sequence ID" value="GKI20507.1"/>
    <property type="molecule type" value="Genomic_DNA"/>
</dbReference>
<gene>
    <name evidence="5" type="ORF">CE91St16_34150</name>
</gene>
<evidence type="ECO:0000313" key="5">
    <source>
        <dbReference type="EMBL" id="GKI20507.1"/>
    </source>
</evidence>
<dbReference type="PANTHER" id="PTHR43630">
    <property type="entry name" value="POLY-BETA-1,6-N-ACETYL-D-GLUCOSAMINE SYNTHASE"/>
    <property type="match status" value="1"/>
</dbReference>
<name>A0AA37KQW3_9BACT</name>
<sequence>MTTLLNIADWIFIFVLGLPVLYLFVFALFSTRKNMDDYPQAKRRRKFVTLIPAYKSDAVIVRTAQAALQQDYPAQLHEVVVIADRLKPQTLAELRTLPIRVLEVSFENSSKAKALNFAVEELGPEAAEAVTILDADNLAGEDFIARLNDVFDSGVQAVQAHRTAKNRDTDTAVLDAASEEINNAIFRRGHVALGLSSALIGSGMAFEYKWFRDNIARCTTSGEDKELEALLLRQGIYIDYIDGLRVLDEKVQGEGAYYNQRRRWIAAQFYALGSAVRQLPGAITAGNLDYCDKLLQWCLPPRILLMGLVPLWTAAMTVFDPLGSIKWWIVLLLLLFALALALPDEQTDRQLGRALRRMPVLFLLTAANLFRLRGTKDKFIHTEHTGAGGNAPGANTPTEP</sequence>
<evidence type="ECO:0000256" key="3">
    <source>
        <dbReference type="ARBA" id="ARBA00022679"/>
    </source>
</evidence>
<dbReference type="PANTHER" id="PTHR43630:SF1">
    <property type="entry name" value="POLY-BETA-1,6-N-ACETYL-D-GLUCOSAMINE SYNTHASE"/>
    <property type="match status" value="1"/>
</dbReference>
<comment type="similarity">
    <text evidence="1">Belongs to the glycosyltransferase 2 family.</text>
</comment>
<feature type="transmembrane region" description="Helical" evidence="4">
    <location>
        <begin position="303"/>
        <end position="319"/>
    </location>
</feature>
<keyword evidence="4" id="KW-1133">Transmembrane helix</keyword>
<comment type="caution">
    <text evidence="5">The sequence shown here is derived from an EMBL/GenBank/DDBJ whole genome shotgun (WGS) entry which is preliminary data.</text>
</comment>
<evidence type="ECO:0000313" key="6">
    <source>
        <dbReference type="Proteomes" id="UP001055105"/>
    </source>
</evidence>
<keyword evidence="2" id="KW-0328">Glycosyltransferase</keyword>
<evidence type="ECO:0000256" key="1">
    <source>
        <dbReference type="ARBA" id="ARBA00006739"/>
    </source>
</evidence>
<proteinExistence type="inferred from homology"/>
<dbReference type="AlphaFoldDB" id="A0AA37KQW3"/>
<dbReference type="InterPro" id="IPR029044">
    <property type="entry name" value="Nucleotide-diphossugar_trans"/>
</dbReference>
<dbReference type="SUPFAM" id="SSF53448">
    <property type="entry name" value="Nucleotide-diphospho-sugar transferases"/>
    <property type="match status" value="1"/>
</dbReference>
<dbReference type="RefSeq" id="WP_244077188.1">
    <property type="nucleotide sequence ID" value="NZ_AP025581.1"/>
</dbReference>
<keyword evidence="3 5" id="KW-0808">Transferase</keyword>
<keyword evidence="4" id="KW-0812">Transmembrane</keyword>
<accession>A0AA37KQW3</accession>
<organism evidence="5 6">
    <name type="scientific">Alistipes finegoldii</name>
    <dbReference type="NCBI Taxonomy" id="214856"/>
    <lineage>
        <taxon>Bacteria</taxon>
        <taxon>Pseudomonadati</taxon>
        <taxon>Bacteroidota</taxon>
        <taxon>Bacteroidia</taxon>
        <taxon>Bacteroidales</taxon>
        <taxon>Rikenellaceae</taxon>
        <taxon>Alistipes</taxon>
    </lineage>
</organism>
<evidence type="ECO:0000256" key="2">
    <source>
        <dbReference type="ARBA" id="ARBA00022676"/>
    </source>
</evidence>
<keyword evidence="4" id="KW-0472">Membrane</keyword>
<dbReference type="Gene3D" id="3.90.550.10">
    <property type="entry name" value="Spore Coat Polysaccharide Biosynthesis Protein SpsA, Chain A"/>
    <property type="match status" value="1"/>
</dbReference>
<evidence type="ECO:0000256" key="4">
    <source>
        <dbReference type="SAM" id="Phobius"/>
    </source>
</evidence>